<dbReference type="Proteomes" id="UP000237881">
    <property type="component" value="Unassembled WGS sequence"/>
</dbReference>
<organism evidence="1 2">
    <name type="scientific">Rathayibacter rathayi</name>
    <name type="common">Corynebacterium rathayi</name>
    <dbReference type="NCBI Taxonomy" id="33887"/>
    <lineage>
        <taxon>Bacteria</taxon>
        <taxon>Bacillati</taxon>
        <taxon>Actinomycetota</taxon>
        <taxon>Actinomycetes</taxon>
        <taxon>Micrococcales</taxon>
        <taxon>Microbacteriaceae</taxon>
        <taxon>Rathayibacter</taxon>
    </lineage>
</organism>
<dbReference type="RefSeq" id="WP_104262120.1">
    <property type="nucleotide sequence ID" value="NZ_PSUL01000012.1"/>
</dbReference>
<name>A0ABD6W9F4_RATRA</name>
<sequence length="64" mass="6820">MSSTNEMIRSHPEELRGVDPDVLAECIDACGTCALTCTACADDGEQACERLLAQLSPRSPHNVS</sequence>
<evidence type="ECO:0000313" key="2">
    <source>
        <dbReference type="Proteomes" id="UP000237881"/>
    </source>
</evidence>
<dbReference type="AlphaFoldDB" id="A0ABD6W9F4"/>
<accession>A0ABD6W9F4</accession>
<proteinExistence type="predicted"/>
<comment type="caution">
    <text evidence="1">The sequence shown here is derived from an EMBL/GenBank/DDBJ whole genome shotgun (WGS) entry which is preliminary data.</text>
</comment>
<reference evidence="1 2" key="1">
    <citation type="submission" date="2018-02" db="EMBL/GenBank/DDBJ databases">
        <title>Bacteriophage NCPPB3778 and a type I-E CRISPR drive the evolution of the US Biological Select Agent, Rathayibacter toxicus.</title>
        <authorList>
            <person name="Davis E.W.II."/>
            <person name="Tabima J.F."/>
            <person name="Weisberg A.J."/>
            <person name="Lopes L.D."/>
            <person name="Wiseman M.S."/>
            <person name="Wiseman M.S."/>
            <person name="Pupko T."/>
            <person name="Belcher M.S."/>
            <person name="Sechler A.J."/>
            <person name="Tancos M.A."/>
            <person name="Schroeder B.K."/>
            <person name="Murray T.D."/>
            <person name="Luster D.G."/>
            <person name="Schneider W.L."/>
            <person name="Rogers E."/>
            <person name="Andreote F.D."/>
            <person name="Grunwald N.J."/>
            <person name="Putnam M.L."/>
            <person name="Chang J.H."/>
        </authorList>
    </citation>
    <scope>NUCLEOTIDE SEQUENCE [LARGE SCALE GENOMIC DNA]</scope>
    <source>
        <strain evidence="1 2">AY1I9</strain>
    </source>
</reference>
<evidence type="ECO:0008006" key="3">
    <source>
        <dbReference type="Google" id="ProtNLM"/>
    </source>
</evidence>
<protein>
    <recommendedName>
        <fullName evidence="3">Four-helix bundle copper-binding protein</fullName>
    </recommendedName>
</protein>
<gene>
    <name evidence="1" type="ORF">C5C04_06890</name>
</gene>
<evidence type="ECO:0000313" key="1">
    <source>
        <dbReference type="EMBL" id="PPF14321.1"/>
    </source>
</evidence>
<dbReference type="EMBL" id="PSUL01000012">
    <property type="protein sequence ID" value="PPF14321.1"/>
    <property type="molecule type" value="Genomic_DNA"/>
</dbReference>